<dbReference type="RefSeq" id="XP_004830660.1">
    <property type="nucleotide sequence ID" value="XM_004830603.1"/>
</dbReference>
<dbReference type="KEGG" id="beq:BEWA_004020"/>
<organism evidence="3 4">
    <name type="scientific">Theileria equi strain WA</name>
    <dbReference type="NCBI Taxonomy" id="1537102"/>
    <lineage>
        <taxon>Eukaryota</taxon>
        <taxon>Sar</taxon>
        <taxon>Alveolata</taxon>
        <taxon>Apicomplexa</taxon>
        <taxon>Aconoidasida</taxon>
        <taxon>Piroplasmida</taxon>
        <taxon>Theileriidae</taxon>
        <taxon>Theileria</taxon>
    </lineage>
</organism>
<reference evidence="3 4" key="1">
    <citation type="journal article" date="2012" name="BMC Genomics">
        <title>Comparative genomic analysis and phylogenetic position of Theileria equi.</title>
        <authorList>
            <person name="Kappmeyer L.S."/>
            <person name="Thiagarajan M."/>
            <person name="Herndon D.R."/>
            <person name="Ramsay J.D."/>
            <person name="Caler E."/>
            <person name="Djikeng A."/>
            <person name="Gillespie J.J."/>
            <person name="Lau A.O."/>
            <person name="Roalson E.H."/>
            <person name="Silva J.C."/>
            <person name="Silva M.G."/>
            <person name="Suarez C.E."/>
            <person name="Ueti M.W."/>
            <person name="Nene V.M."/>
            <person name="Mealey R.H."/>
            <person name="Knowles D.P."/>
            <person name="Brayton K.A."/>
        </authorList>
    </citation>
    <scope>NUCLEOTIDE SEQUENCE [LARGE SCALE GENOMIC DNA]</scope>
    <source>
        <strain evidence="3 4">WA</strain>
    </source>
</reference>
<evidence type="ECO:0000313" key="3">
    <source>
        <dbReference type="EMBL" id="AFZ80994.1"/>
    </source>
</evidence>
<dbReference type="VEuPathDB" id="PiroplasmaDB:BEWA_004020"/>
<proteinExistence type="predicted"/>
<gene>
    <name evidence="3" type="ORF">BEWA_004020</name>
</gene>
<dbReference type="GeneID" id="15804735"/>
<feature type="region of interest" description="Disordered" evidence="1">
    <location>
        <begin position="432"/>
        <end position="461"/>
    </location>
</feature>
<evidence type="ECO:0000256" key="1">
    <source>
        <dbReference type="SAM" id="MobiDB-lite"/>
    </source>
</evidence>
<dbReference type="eggNOG" id="ENOG502QX12">
    <property type="taxonomic scope" value="Eukaryota"/>
</dbReference>
<sequence>MRFAGILSFIFSCISFSSGGFVLAAKPSNSTQILNISNADPSITLDQGHEDGIEYKTFIQTPNTSFTKVVDGGSLIWEEGENKKCTQVTIYKFQGENESTLIHLQLRVKLRNENLHFGKVGGQWRSITENEFDDKLGITKRKNGNGQVLTDVDGQKMQNRSNPSADHPQHLRAVPGMSHGNGHPNTQGGSDMTREPKPKAHNGSHAKLPLVEGPHGTVDLQNKKVHGPRPTSTVSTQSNSPYQDLLKLVGDIKNTQAENEVAPVEEPKVKQRRRVLLDISDNDPSRVLHICNTSGVVRTVIFIQDEDTALSQLMDAGNVIWRESGSVCTEAYLYSKPGYNSLLQMYVKTGEANSYLVFEKVQGLWKSMDENGFNTRFASMKGHNTFDNPPPALQPDHQERKDKVLPSTEASPACVPLSGLIKPITSDIEPNTPTNIVKGLDPEPVLKTTRRPSTPPVPLESTKLLSESGEMMAVKPPKMREMKRVDHKNDALDLKNGECTAAHVYDTLEDGVLHKSYFPKDEFFDKIVDGDVCIWKSENGEKATMAYTYSREGFPSILSINIRGNMICYVEDGDKWVKIPQGFFNARHQQMKKPKTREHVVETPKEAQAQEISQVIESSSPVTVDIIRGNNPKINFGEHTDDGITHKSFFPKGEDYITKVKDGDVEVWRAEGTNEKCSMVYFTSKNNISRLALSIDGVCGQNIRYFVKGMATWKDADQNDYDAKLKAMMGHCTESSSQHYIDPTIVLDIRSDSYNFVHVALERYEEITCKTFFPKGDMTFNKVVDGDVPIWTAYKDTICYRALLCYRGMSRLLKLHVQYCGKTIYKYFENKYGMWTSISEEWFNEKLERVKNGNATDVIVDIDNVDNDLVEFSRNVQDGLIYSIYEPKEDVAITSIVDGYATIWDVSENEKWKSCYSYAKEDAKILTIVVSRNCLTESKRFEKVSSGWRSISEDEFSNKHSIMRSGKSARDANKFIQKLEPIRAQDHENTDHTGPLPTTLHLDREQNKEKVITYEYLYNEVTYRSHSMKATEYVTRVADSEITVWRASGDERCIDIRIFSLEGHGILYLLEIKGHGLVYPRCFEKVDGGISPLEYTVYFNRLEHFLHLKPGGIMLDLMSLSRVTCNFVTFNDGGLLNTMVRPSFYLVSCLQYGSELWKAKLGERFVGAHFYTDDKSNICSVTTKTGDKESITYFKFNGSKWETMSSSTFSSTLRTISDDSIKNINCKYKYTNVKLDFKNIDGTALHLYKYRMFGIDMTRYIPIQNRRIESVSDGNILFWKAENDNERCLFCLFFSQGNRMLVYLDIKKEQTLETLYYEKKPDGIWYSIKKDLFDKSYSELKSKWTQKS</sequence>
<feature type="chain" id="PRO_5003939490" description="Signal peptide containing protein" evidence="2">
    <location>
        <begin position="20"/>
        <end position="1348"/>
    </location>
</feature>
<keyword evidence="2" id="KW-0732">Signal</keyword>
<dbReference type="InterPro" id="IPR007480">
    <property type="entry name" value="DUF529"/>
</dbReference>
<protein>
    <recommendedName>
        <fullName evidence="5">Signal peptide containing protein</fullName>
    </recommendedName>
</protein>
<dbReference type="Pfam" id="PF04385">
    <property type="entry name" value="FAINT"/>
    <property type="match status" value="5"/>
</dbReference>
<dbReference type="OrthoDB" id="362334at2759"/>
<feature type="region of interest" description="Disordered" evidence="1">
    <location>
        <begin position="138"/>
        <end position="240"/>
    </location>
</feature>
<dbReference type="STRING" id="1537102.L0B1K1"/>
<evidence type="ECO:0000256" key="2">
    <source>
        <dbReference type="SAM" id="SignalP"/>
    </source>
</evidence>
<dbReference type="Proteomes" id="UP000031512">
    <property type="component" value="Chromosome 3"/>
</dbReference>
<name>L0B1K1_THEEQ</name>
<keyword evidence="4" id="KW-1185">Reference proteome</keyword>
<evidence type="ECO:0008006" key="5">
    <source>
        <dbReference type="Google" id="ProtNLM"/>
    </source>
</evidence>
<feature type="compositionally biased region" description="Polar residues" evidence="1">
    <location>
        <begin position="230"/>
        <end position="240"/>
    </location>
</feature>
<dbReference type="EMBL" id="CP001670">
    <property type="protein sequence ID" value="AFZ80994.1"/>
    <property type="molecule type" value="Genomic_DNA"/>
</dbReference>
<accession>L0B1K1</accession>
<evidence type="ECO:0000313" key="4">
    <source>
        <dbReference type="Proteomes" id="UP000031512"/>
    </source>
</evidence>
<feature type="signal peptide" evidence="2">
    <location>
        <begin position="1"/>
        <end position="19"/>
    </location>
</feature>